<sequence>MDCIYLISKNIHLAEFLSEEGYECVWFNDQPCELHSVEFYTSIVVYDTLSYGYNIPQLLKNHARGLIILSDYLSDFYLKNFTEENQAILLIHNFIHELNDAIASVLSRKNYQSKKLKTKLTAI</sequence>
<dbReference type="Proteomes" id="UP000662783">
    <property type="component" value="Chromosome"/>
</dbReference>
<dbReference type="AlphaFoldDB" id="A0A974WHZ8"/>
<name>A0A974WHZ8_9BACT</name>
<reference evidence="1" key="1">
    <citation type="submission" date="2021-02" db="EMBL/GenBank/DDBJ databases">
        <title>Fulvivirga sp. S481 isolated from sea water.</title>
        <authorList>
            <person name="Bae S.S."/>
            <person name="Baek K."/>
        </authorList>
    </citation>
    <scope>NUCLEOTIDE SEQUENCE</scope>
    <source>
        <strain evidence="1">S481</strain>
    </source>
</reference>
<organism evidence="1 2">
    <name type="scientific">Fulvivirga lutea</name>
    <dbReference type="NCBI Taxonomy" id="2810512"/>
    <lineage>
        <taxon>Bacteria</taxon>
        <taxon>Pseudomonadati</taxon>
        <taxon>Bacteroidota</taxon>
        <taxon>Cytophagia</taxon>
        <taxon>Cytophagales</taxon>
        <taxon>Fulvivirgaceae</taxon>
        <taxon>Fulvivirga</taxon>
    </lineage>
</organism>
<accession>A0A974WHZ8</accession>
<evidence type="ECO:0000313" key="1">
    <source>
        <dbReference type="EMBL" id="QSE98761.1"/>
    </source>
</evidence>
<dbReference type="KEGG" id="fuv:JR347_06685"/>
<protein>
    <submittedName>
        <fullName evidence="1">Uncharacterized protein</fullName>
    </submittedName>
</protein>
<gene>
    <name evidence="1" type="ORF">JR347_06685</name>
</gene>
<dbReference type="EMBL" id="CP070608">
    <property type="protein sequence ID" value="QSE98761.1"/>
    <property type="molecule type" value="Genomic_DNA"/>
</dbReference>
<proteinExistence type="predicted"/>
<dbReference type="RefSeq" id="WP_205723275.1">
    <property type="nucleotide sequence ID" value="NZ_CP070608.1"/>
</dbReference>
<keyword evidence="2" id="KW-1185">Reference proteome</keyword>
<evidence type="ECO:0000313" key="2">
    <source>
        <dbReference type="Proteomes" id="UP000662783"/>
    </source>
</evidence>